<keyword evidence="2" id="KW-1185">Reference proteome</keyword>
<gene>
    <name evidence="1" type="ORF">NECAME_02299</name>
</gene>
<dbReference type="EMBL" id="KI658934">
    <property type="protein sequence ID" value="ETN80900.1"/>
    <property type="molecule type" value="Genomic_DNA"/>
</dbReference>
<reference evidence="2" key="1">
    <citation type="journal article" date="2014" name="Nat. Genet.">
        <title>Genome of the human hookworm Necator americanus.</title>
        <authorList>
            <person name="Tang Y.T."/>
            <person name="Gao X."/>
            <person name="Rosa B.A."/>
            <person name="Abubucker S."/>
            <person name="Hallsworth-Pepin K."/>
            <person name="Martin J."/>
            <person name="Tyagi R."/>
            <person name="Heizer E."/>
            <person name="Zhang X."/>
            <person name="Bhonagiri-Palsikar V."/>
            <person name="Minx P."/>
            <person name="Warren W.C."/>
            <person name="Wang Q."/>
            <person name="Zhan B."/>
            <person name="Hotez P.J."/>
            <person name="Sternberg P.W."/>
            <person name="Dougall A."/>
            <person name="Gaze S.T."/>
            <person name="Mulvenna J."/>
            <person name="Sotillo J."/>
            <person name="Ranganathan S."/>
            <person name="Rabelo E.M."/>
            <person name="Wilson R.K."/>
            <person name="Felgner P.L."/>
            <person name="Bethony J."/>
            <person name="Hawdon J.M."/>
            <person name="Gasser R.B."/>
            <person name="Loukas A."/>
            <person name="Mitreva M."/>
        </authorList>
    </citation>
    <scope>NUCLEOTIDE SEQUENCE [LARGE SCALE GENOMIC DNA]</scope>
</reference>
<organism evidence="1 2">
    <name type="scientific">Necator americanus</name>
    <name type="common">Human hookworm</name>
    <dbReference type="NCBI Taxonomy" id="51031"/>
    <lineage>
        <taxon>Eukaryota</taxon>
        <taxon>Metazoa</taxon>
        <taxon>Ecdysozoa</taxon>
        <taxon>Nematoda</taxon>
        <taxon>Chromadorea</taxon>
        <taxon>Rhabditida</taxon>
        <taxon>Rhabditina</taxon>
        <taxon>Rhabditomorpha</taxon>
        <taxon>Strongyloidea</taxon>
        <taxon>Ancylostomatidae</taxon>
        <taxon>Bunostominae</taxon>
        <taxon>Necator</taxon>
    </lineage>
</organism>
<protein>
    <submittedName>
        <fullName evidence="1">Uncharacterized protein</fullName>
    </submittedName>
</protein>
<evidence type="ECO:0000313" key="1">
    <source>
        <dbReference type="EMBL" id="ETN80900.1"/>
    </source>
</evidence>
<proteinExistence type="predicted"/>
<accession>W2TFT5</accession>
<evidence type="ECO:0000313" key="2">
    <source>
        <dbReference type="Proteomes" id="UP000053676"/>
    </source>
</evidence>
<name>W2TFT5_NECAM</name>
<dbReference type="AlphaFoldDB" id="W2TFT5"/>
<dbReference type="KEGG" id="nai:NECAME_02299"/>
<dbReference type="Proteomes" id="UP000053676">
    <property type="component" value="Unassembled WGS sequence"/>
</dbReference>
<sequence length="98" mass="11126">MRFDFCGFQNPVISQEVEVLLEKDDLVLPLLRLSLPSASSYLEIGTIRDCWQLTNNDCSLRISLPLSETIPEHLPLTIPREVKVFVLDNGKEVQIVSE</sequence>